<reference evidence="1 2" key="1">
    <citation type="submission" date="2021-08" db="EMBL/GenBank/DDBJ databases">
        <title>Draft Genome Sequence of Phanerochaete sordida strain YK-624.</title>
        <authorList>
            <person name="Mori T."/>
            <person name="Dohra H."/>
            <person name="Suzuki T."/>
            <person name="Kawagishi H."/>
            <person name="Hirai H."/>
        </authorList>
    </citation>
    <scope>NUCLEOTIDE SEQUENCE [LARGE SCALE GENOMIC DNA]</scope>
    <source>
        <strain evidence="1 2">YK-624</strain>
    </source>
</reference>
<evidence type="ECO:0000313" key="1">
    <source>
        <dbReference type="EMBL" id="GJE85298.1"/>
    </source>
</evidence>
<evidence type="ECO:0000313" key="2">
    <source>
        <dbReference type="Proteomes" id="UP000703269"/>
    </source>
</evidence>
<dbReference type="AlphaFoldDB" id="A0A9P3FZ75"/>
<name>A0A9P3FZ75_9APHY</name>
<keyword evidence="2" id="KW-1185">Reference proteome</keyword>
<comment type="caution">
    <text evidence="1">The sequence shown here is derived from an EMBL/GenBank/DDBJ whole genome shotgun (WGS) entry which is preliminary data.</text>
</comment>
<dbReference type="EMBL" id="BPQB01000002">
    <property type="protein sequence ID" value="GJE85298.1"/>
    <property type="molecule type" value="Genomic_DNA"/>
</dbReference>
<sequence length="292" mass="31377">MARATQRGTRENSILSIVRYSSARRENGPGWRGRHSGELHARARRLGGVRPDGEGVLVWERVPPLRPPPAPAGPSGGGLTRRCTGVTRAATALPLCGGGGRRTFQVWPSSPAVRSICALDRSQQARLVTLDASTCQPQPRRHINKASRAALPLAPNTVLATTHFPLLRARRFLSHLDRPDSWSCAGTARSQPPLWPSLPAPGASLVAVEGDVGGDARTGLSVARARYKPPSYDCLRRSRRLRVESQVSSSPPPTTLANVLRGNRTIIGGWRLIGDQLTACPTTAGPRHPTIL</sequence>
<accession>A0A9P3FZ75</accession>
<protein>
    <submittedName>
        <fullName evidence="1">Uncharacterized protein</fullName>
    </submittedName>
</protein>
<organism evidence="1 2">
    <name type="scientific">Phanerochaete sordida</name>
    <dbReference type="NCBI Taxonomy" id="48140"/>
    <lineage>
        <taxon>Eukaryota</taxon>
        <taxon>Fungi</taxon>
        <taxon>Dikarya</taxon>
        <taxon>Basidiomycota</taxon>
        <taxon>Agaricomycotina</taxon>
        <taxon>Agaricomycetes</taxon>
        <taxon>Polyporales</taxon>
        <taxon>Phanerochaetaceae</taxon>
        <taxon>Phanerochaete</taxon>
    </lineage>
</organism>
<proteinExistence type="predicted"/>
<dbReference type="Proteomes" id="UP000703269">
    <property type="component" value="Unassembled WGS sequence"/>
</dbReference>
<gene>
    <name evidence="1" type="ORF">PsYK624_013770</name>
</gene>